<comment type="caution">
    <text evidence="7">The sequence shown here is derived from an EMBL/GenBank/DDBJ whole genome shotgun (WGS) entry which is preliminary data.</text>
</comment>
<protein>
    <submittedName>
        <fullName evidence="7">Methyl-accepting chemotaxis protein</fullName>
    </submittedName>
</protein>
<dbReference type="SUPFAM" id="SSF103190">
    <property type="entry name" value="Sensory domain-like"/>
    <property type="match status" value="1"/>
</dbReference>
<sequence>MKKSMKGQMVALVLVILLMTVATMSVGSYLLSKGSNEALGRSLLREKLEGDINASLVYQQHYLGNLSLTGNQLMTQEGMQLEGNSFVDTLEKDLGLAATIFVREDDDYKRIATTIRNEQGERVTGTYLGKESAAYQPVSAGQRYLGEAGILGRNYLTAYEPITDTSGQIIGILFLGVSEDEVASMINVFVTRMLLILLSGAAVILLAAAVLTFLFAGRLASPIRRLAEHAALVGELNLTEEVPRDILQRQDEIGQLAGAFDAVTRQLQTTMSEIGAATNQVANSAQSLKDTSTQSAMASEEVARTIEEIANGAADQARDTEAGANNINELGQLIEADQHLVKTLNTTVEQVNQLKNEGMASLKEVVDKTAESGKAAAEVTEIITETHQSAQKIQNASTMIKNIAEQTNLLALNAAIESARAGEAGRGFAVVADEIRKLAEQSNQFAGEIDTVISDLTGRTAHAVTTMEKVESIVGLQTQRVEETDQRFQGIDHAIQQMGQALADLNQSTRQMEAKKDEIIGVIANLSAISEENAAGTQEASASVEEQTAAMAEIAQSSKVLADLAAAIEAGLDQFKLK</sequence>
<dbReference type="EMBL" id="FXUF01000009">
    <property type="protein sequence ID" value="SMP61830.1"/>
    <property type="molecule type" value="Genomic_DNA"/>
</dbReference>
<keyword evidence="1 3" id="KW-0807">Transducer</keyword>
<dbReference type="Gene3D" id="1.10.287.950">
    <property type="entry name" value="Methyl-accepting chemotaxis protein"/>
    <property type="match status" value="1"/>
</dbReference>
<dbReference type="Proteomes" id="UP001158066">
    <property type="component" value="Unassembled WGS sequence"/>
</dbReference>
<dbReference type="GO" id="GO:0016020">
    <property type="term" value="C:membrane"/>
    <property type="evidence" value="ECO:0007669"/>
    <property type="project" value="InterPro"/>
</dbReference>
<keyword evidence="4" id="KW-1133">Transmembrane helix</keyword>
<dbReference type="InterPro" id="IPR033462">
    <property type="entry name" value="Cache_3-Cache_2"/>
</dbReference>
<dbReference type="CDD" id="cd06225">
    <property type="entry name" value="HAMP"/>
    <property type="match status" value="1"/>
</dbReference>
<dbReference type="Pfam" id="PF00015">
    <property type="entry name" value="MCPsignal"/>
    <property type="match status" value="1"/>
</dbReference>
<evidence type="ECO:0000259" key="5">
    <source>
        <dbReference type="PROSITE" id="PS50111"/>
    </source>
</evidence>
<feature type="domain" description="HAMP" evidence="6">
    <location>
        <begin position="217"/>
        <end position="272"/>
    </location>
</feature>
<dbReference type="PANTHER" id="PTHR32089">
    <property type="entry name" value="METHYL-ACCEPTING CHEMOTAXIS PROTEIN MCPB"/>
    <property type="match status" value="1"/>
</dbReference>
<organism evidence="7 8">
    <name type="scientific">Anoxynatronum buryatiense</name>
    <dbReference type="NCBI Taxonomy" id="489973"/>
    <lineage>
        <taxon>Bacteria</taxon>
        <taxon>Bacillati</taxon>
        <taxon>Bacillota</taxon>
        <taxon>Clostridia</taxon>
        <taxon>Eubacteriales</taxon>
        <taxon>Clostridiaceae</taxon>
        <taxon>Anoxynatronum</taxon>
    </lineage>
</organism>
<evidence type="ECO:0000256" key="2">
    <source>
        <dbReference type="ARBA" id="ARBA00029447"/>
    </source>
</evidence>
<name>A0AA46AJJ5_9CLOT</name>
<dbReference type="SMART" id="SM00304">
    <property type="entry name" value="HAMP"/>
    <property type="match status" value="1"/>
</dbReference>
<dbReference type="PROSITE" id="PS50885">
    <property type="entry name" value="HAMP"/>
    <property type="match status" value="1"/>
</dbReference>
<accession>A0AA46AJJ5</accession>
<evidence type="ECO:0000256" key="4">
    <source>
        <dbReference type="SAM" id="Phobius"/>
    </source>
</evidence>
<dbReference type="GO" id="GO:0007165">
    <property type="term" value="P:signal transduction"/>
    <property type="evidence" value="ECO:0007669"/>
    <property type="project" value="UniProtKB-KW"/>
</dbReference>
<dbReference type="RefSeq" id="WP_283409756.1">
    <property type="nucleotide sequence ID" value="NZ_FXUF01000009.1"/>
</dbReference>
<keyword evidence="8" id="KW-1185">Reference proteome</keyword>
<dbReference type="Pfam" id="PF00672">
    <property type="entry name" value="HAMP"/>
    <property type="match status" value="1"/>
</dbReference>
<keyword evidence="4" id="KW-0472">Membrane</keyword>
<dbReference type="Gene3D" id="6.10.340.10">
    <property type="match status" value="1"/>
</dbReference>
<feature type="domain" description="Methyl-accepting transducer" evidence="5">
    <location>
        <begin position="291"/>
        <end position="527"/>
    </location>
</feature>
<evidence type="ECO:0000256" key="3">
    <source>
        <dbReference type="PROSITE-ProRule" id="PRU00284"/>
    </source>
</evidence>
<dbReference type="PROSITE" id="PS50111">
    <property type="entry name" value="CHEMOTAXIS_TRANSDUC_2"/>
    <property type="match status" value="1"/>
</dbReference>
<comment type="similarity">
    <text evidence="2">Belongs to the methyl-accepting chemotaxis (MCP) protein family.</text>
</comment>
<keyword evidence="4" id="KW-0812">Transmembrane</keyword>
<proteinExistence type="inferred from homology"/>
<gene>
    <name evidence="7" type="ORF">SAMN06296020_109103</name>
</gene>
<evidence type="ECO:0000313" key="7">
    <source>
        <dbReference type="EMBL" id="SMP61830.1"/>
    </source>
</evidence>
<feature type="transmembrane region" description="Helical" evidence="4">
    <location>
        <begin position="193"/>
        <end position="216"/>
    </location>
</feature>
<evidence type="ECO:0000256" key="1">
    <source>
        <dbReference type="ARBA" id="ARBA00023224"/>
    </source>
</evidence>
<dbReference type="AlphaFoldDB" id="A0AA46AJJ5"/>
<dbReference type="Pfam" id="PF17201">
    <property type="entry name" value="Cache_3-Cache_2"/>
    <property type="match status" value="1"/>
</dbReference>
<reference evidence="7" key="1">
    <citation type="submission" date="2017-05" db="EMBL/GenBank/DDBJ databases">
        <authorList>
            <person name="Varghese N."/>
            <person name="Submissions S."/>
        </authorList>
    </citation>
    <scope>NUCLEOTIDE SEQUENCE</scope>
    <source>
        <strain evidence="7">Su22</strain>
    </source>
</reference>
<dbReference type="InterPro" id="IPR029151">
    <property type="entry name" value="Sensor-like_sf"/>
</dbReference>
<evidence type="ECO:0000259" key="6">
    <source>
        <dbReference type="PROSITE" id="PS50885"/>
    </source>
</evidence>
<dbReference type="PANTHER" id="PTHR32089:SF112">
    <property type="entry name" value="LYSOZYME-LIKE PROTEIN-RELATED"/>
    <property type="match status" value="1"/>
</dbReference>
<dbReference type="InterPro" id="IPR004089">
    <property type="entry name" value="MCPsignal_dom"/>
</dbReference>
<dbReference type="InterPro" id="IPR003660">
    <property type="entry name" value="HAMP_dom"/>
</dbReference>
<dbReference type="SUPFAM" id="SSF58104">
    <property type="entry name" value="Methyl-accepting chemotaxis protein (MCP) signaling domain"/>
    <property type="match status" value="1"/>
</dbReference>
<evidence type="ECO:0000313" key="8">
    <source>
        <dbReference type="Proteomes" id="UP001158066"/>
    </source>
</evidence>
<dbReference type="SMART" id="SM00283">
    <property type="entry name" value="MA"/>
    <property type="match status" value="1"/>
</dbReference>